<feature type="non-terminal residue" evidence="1">
    <location>
        <position position="1"/>
    </location>
</feature>
<accession>X1FD46</accession>
<protein>
    <submittedName>
        <fullName evidence="1">Uncharacterized protein</fullName>
    </submittedName>
</protein>
<gene>
    <name evidence="1" type="ORF">S03H2_19095</name>
</gene>
<name>X1FD46_9ZZZZ</name>
<dbReference type="AlphaFoldDB" id="X1FD46"/>
<comment type="caution">
    <text evidence="1">The sequence shown here is derived from an EMBL/GenBank/DDBJ whole genome shotgun (WGS) entry which is preliminary data.</text>
</comment>
<sequence>SLMGREGLLPWRYENGKMYIDISPVKFNEMPSFYAWTFRLENFQ</sequence>
<proteinExistence type="predicted"/>
<organism evidence="1">
    <name type="scientific">marine sediment metagenome</name>
    <dbReference type="NCBI Taxonomy" id="412755"/>
    <lineage>
        <taxon>unclassified sequences</taxon>
        <taxon>metagenomes</taxon>
        <taxon>ecological metagenomes</taxon>
    </lineage>
</organism>
<reference evidence="1" key="1">
    <citation type="journal article" date="2014" name="Front. Microbiol.">
        <title>High frequency of phylogenetically diverse reductive dehalogenase-homologous genes in deep subseafloor sedimentary metagenomes.</title>
        <authorList>
            <person name="Kawai M."/>
            <person name="Futagami T."/>
            <person name="Toyoda A."/>
            <person name="Takaki Y."/>
            <person name="Nishi S."/>
            <person name="Hori S."/>
            <person name="Arai W."/>
            <person name="Tsubouchi T."/>
            <person name="Morono Y."/>
            <person name="Uchiyama I."/>
            <person name="Ito T."/>
            <person name="Fujiyama A."/>
            <person name="Inagaki F."/>
            <person name="Takami H."/>
        </authorList>
    </citation>
    <scope>NUCLEOTIDE SEQUENCE</scope>
    <source>
        <strain evidence="1">Expedition CK06-06</strain>
    </source>
</reference>
<dbReference type="EMBL" id="BARU01009952">
    <property type="protein sequence ID" value="GAH43546.1"/>
    <property type="molecule type" value="Genomic_DNA"/>
</dbReference>
<evidence type="ECO:0000313" key="1">
    <source>
        <dbReference type="EMBL" id="GAH43546.1"/>
    </source>
</evidence>